<sequence length="78" mass="8244">MGEGPIAVGSGPSRLITVVSAPTAGTTDPTEIELRDFLGRIVARLQVEDTLAAGESFVFRHNNFRVDKFTGVDAKVAA</sequence>
<reference evidence="1" key="1">
    <citation type="journal article" date="2015" name="Nature">
        <title>Complex archaea that bridge the gap between prokaryotes and eukaryotes.</title>
        <authorList>
            <person name="Spang A."/>
            <person name="Saw J.H."/>
            <person name="Jorgensen S.L."/>
            <person name="Zaremba-Niedzwiedzka K."/>
            <person name="Martijn J."/>
            <person name="Lind A.E."/>
            <person name="van Eijk R."/>
            <person name="Schleper C."/>
            <person name="Guy L."/>
            <person name="Ettema T.J."/>
        </authorList>
    </citation>
    <scope>NUCLEOTIDE SEQUENCE</scope>
</reference>
<evidence type="ECO:0000313" key="1">
    <source>
        <dbReference type="EMBL" id="KKK76312.1"/>
    </source>
</evidence>
<proteinExistence type="predicted"/>
<organism evidence="1">
    <name type="scientific">marine sediment metagenome</name>
    <dbReference type="NCBI Taxonomy" id="412755"/>
    <lineage>
        <taxon>unclassified sequences</taxon>
        <taxon>metagenomes</taxon>
        <taxon>ecological metagenomes</taxon>
    </lineage>
</organism>
<name>A0A0F8Y4G8_9ZZZZ</name>
<gene>
    <name evidence="1" type="ORF">LCGC14_2864940</name>
</gene>
<feature type="non-terminal residue" evidence="1">
    <location>
        <position position="78"/>
    </location>
</feature>
<protein>
    <submittedName>
        <fullName evidence="1">Uncharacterized protein</fullName>
    </submittedName>
</protein>
<accession>A0A0F8Y4G8</accession>
<comment type="caution">
    <text evidence="1">The sequence shown here is derived from an EMBL/GenBank/DDBJ whole genome shotgun (WGS) entry which is preliminary data.</text>
</comment>
<dbReference type="EMBL" id="LAZR01055461">
    <property type="protein sequence ID" value="KKK76312.1"/>
    <property type="molecule type" value="Genomic_DNA"/>
</dbReference>
<dbReference type="AlphaFoldDB" id="A0A0F8Y4G8"/>